<comment type="caution">
    <text evidence="8">The sequence shown here is derived from an EMBL/GenBank/DDBJ whole genome shotgun (WGS) entry which is preliminary data.</text>
</comment>
<feature type="binding site" evidence="6">
    <location>
        <position position="217"/>
    </location>
    <ligand>
        <name>(6S)-NADPHX</name>
        <dbReference type="ChEBI" id="CHEBI:64076"/>
    </ligand>
</feature>
<comment type="similarity">
    <text evidence="6">Belongs to the NnrD/CARKD family.</text>
</comment>
<feature type="binding site" evidence="6">
    <location>
        <position position="102"/>
    </location>
    <ligand>
        <name>(6S)-NADPHX</name>
        <dbReference type="ChEBI" id="CHEBI:64076"/>
    </ligand>
</feature>
<evidence type="ECO:0000313" key="9">
    <source>
        <dbReference type="Proteomes" id="UP001370590"/>
    </source>
</evidence>
<keyword evidence="9" id="KW-1185">Reference proteome</keyword>
<evidence type="ECO:0000256" key="5">
    <source>
        <dbReference type="ARBA" id="ARBA00023239"/>
    </source>
</evidence>
<dbReference type="PROSITE" id="PS01050">
    <property type="entry name" value="YJEF_C_2"/>
    <property type="match status" value="1"/>
</dbReference>
<comment type="cofactor">
    <cofactor evidence="6">
        <name>Mg(2+)</name>
        <dbReference type="ChEBI" id="CHEBI:18420"/>
    </cofactor>
</comment>
<comment type="catalytic activity">
    <reaction evidence="6">
        <text>(6S)-NADHX + ADP = AMP + phosphate + NADH + H(+)</text>
        <dbReference type="Rhea" id="RHEA:32223"/>
        <dbReference type="ChEBI" id="CHEBI:15378"/>
        <dbReference type="ChEBI" id="CHEBI:43474"/>
        <dbReference type="ChEBI" id="CHEBI:57945"/>
        <dbReference type="ChEBI" id="CHEBI:64074"/>
        <dbReference type="ChEBI" id="CHEBI:456215"/>
        <dbReference type="ChEBI" id="CHEBI:456216"/>
        <dbReference type="EC" id="4.2.1.136"/>
    </reaction>
</comment>
<keyword evidence="2 6" id="KW-0067">ATP-binding</keyword>
<feature type="binding site" evidence="6">
    <location>
        <begin position="188"/>
        <end position="192"/>
    </location>
    <ligand>
        <name>AMP</name>
        <dbReference type="ChEBI" id="CHEBI:456215"/>
    </ligand>
</feature>
<feature type="binding site" evidence="6">
    <location>
        <position position="153"/>
    </location>
    <ligand>
        <name>(6S)-NADPHX</name>
        <dbReference type="ChEBI" id="CHEBI:64076"/>
    </ligand>
</feature>
<comment type="subunit">
    <text evidence="6">Homotetramer.</text>
</comment>
<dbReference type="EMBL" id="JAWMWH010000001">
    <property type="protein sequence ID" value="MEJ6400454.1"/>
    <property type="molecule type" value="Genomic_DNA"/>
</dbReference>
<evidence type="ECO:0000313" key="8">
    <source>
        <dbReference type="EMBL" id="MEJ6400454.1"/>
    </source>
</evidence>
<dbReference type="HAMAP" id="MF_01965">
    <property type="entry name" value="NADHX_dehydratase"/>
    <property type="match status" value="1"/>
</dbReference>
<feature type="binding site" evidence="6">
    <location>
        <position position="41"/>
    </location>
    <ligand>
        <name>(6S)-NADPHX</name>
        <dbReference type="ChEBI" id="CHEBI:64076"/>
    </ligand>
</feature>
<dbReference type="InterPro" id="IPR017953">
    <property type="entry name" value="Carbohydrate_kinase_pred_CS"/>
</dbReference>
<sequence>MMKYITEATAKQTIRIRPTDSFKGTYGHITLVGGSQNFGGAIIMATMAAVYSGAGLVTTLTDPVNRTSLHAQLPEAMVADYHDEAMLKSSVSGADVIVIGCGLGTDDDALNILKTVLDTVQPDQKIIIDGSAITLIATHHLSLPKAHLIFTPHQMEWKRLSGISLPDQADVDKNKAVRDQLNATVVLKSSHTQVYTANDVFENTTGTPAQATGGMGDTLAGMIGGFVAQFSNVDLAVASAVYAHSAIADELAQHQYVVLPHQIIHHIPEFMKANEA</sequence>
<evidence type="ECO:0000256" key="1">
    <source>
        <dbReference type="ARBA" id="ARBA00022741"/>
    </source>
</evidence>
<reference evidence="8 9" key="1">
    <citation type="submission" date="2023-10" db="EMBL/GenBank/DDBJ databases">
        <title>Nicoliella lavandulae sp. nov. isolated from Lavandula angustifolia flowers.</title>
        <authorList>
            <person name="Alcantara C."/>
            <person name="Zuniga M."/>
            <person name="Landete J.M."/>
            <person name="Monedero V."/>
        </authorList>
    </citation>
    <scope>NUCLEOTIDE SEQUENCE [LARGE SCALE GENOMIC DNA]</scope>
    <source>
        <strain evidence="8 9">Es01</strain>
    </source>
</reference>
<name>A0ABU8SKP8_9LACO</name>
<dbReference type="SUPFAM" id="SSF53613">
    <property type="entry name" value="Ribokinase-like"/>
    <property type="match status" value="1"/>
</dbReference>
<keyword evidence="1 6" id="KW-0547">Nucleotide-binding</keyword>
<dbReference type="InterPro" id="IPR000631">
    <property type="entry name" value="CARKD"/>
</dbReference>
<dbReference type="CDD" id="cd01171">
    <property type="entry name" value="YXKO-related"/>
    <property type="match status" value="1"/>
</dbReference>
<evidence type="ECO:0000256" key="4">
    <source>
        <dbReference type="ARBA" id="ARBA00023027"/>
    </source>
</evidence>
<feature type="domain" description="YjeF C-terminal" evidence="7">
    <location>
        <begin position="6"/>
        <end position="274"/>
    </location>
</feature>
<dbReference type="PANTHER" id="PTHR12592">
    <property type="entry name" value="ATP-DEPENDENT (S)-NAD(P)H-HYDRATE DEHYDRATASE FAMILY MEMBER"/>
    <property type="match status" value="1"/>
</dbReference>
<dbReference type="PROSITE" id="PS51383">
    <property type="entry name" value="YJEF_C_3"/>
    <property type="match status" value="1"/>
</dbReference>
<dbReference type="PANTHER" id="PTHR12592:SF0">
    <property type="entry name" value="ATP-DEPENDENT (S)-NAD(P)H-HYDRATE DEHYDRATASE"/>
    <property type="match status" value="1"/>
</dbReference>
<proteinExistence type="inferred from homology"/>
<keyword evidence="3 6" id="KW-0521">NADP</keyword>
<organism evidence="8 9">
    <name type="scientific">Nicoliella lavandulae</name>
    <dbReference type="NCBI Taxonomy" id="3082954"/>
    <lineage>
        <taxon>Bacteria</taxon>
        <taxon>Bacillati</taxon>
        <taxon>Bacillota</taxon>
        <taxon>Bacilli</taxon>
        <taxon>Lactobacillales</taxon>
        <taxon>Lactobacillaceae</taxon>
        <taxon>Nicoliella</taxon>
    </lineage>
</organism>
<comment type="function">
    <text evidence="6">Catalyzes the dehydration of the S-form of NAD(P)HX at the expense of ADP, which is converted to AMP. Together with NAD(P)HX epimerase, which catalyzes the epimerization of the S- and R-forms, the enzyme allows the repair of both epimers of NAD(P)HX, a damaged form of NAD(P)H that is a result of enzymatic or heat-dependent hydration.</text>
</comment>
<protein>
    <recommendedName>
        <fullName evidence="6">ADP-dependent (S)-NAD(P)H-hydrate dehydratase</fullName>
        <ecNumber evidence="6">4.2.1.136</ecNumber>
    </recommendedName>
    <alternativeName>
        <fullName evidence="6">ADP-dependent NAD(P)HX dehydratase</fullName>
    </alternativeName>
</protein>
<dbReference type="Proteomes" id="UP001370590">
    <property type="component" value="Unassembled WGS sequence"/>
</dbReference>
<keyword evidence="5 6" id="KW-0456">Lyase</keyword>
<evidence type="ECO:0000256" key="6">
    <source>
        <dbReference type="HAMAP-Rule" id="MF_01965"/>
    </source>
</evidence>
<evidence type="ECO:0000256" key="2">
    <source>
        <dbReference type="ARBA" id="ARBA00022840"/>
    </source>
</evidence>
<dbReference type="Pfam" id="PF01256">
    <property type="entry name" value="Carb_kinase"/>
    <property type="match status" value="1"/>
</dbReference>
<evidence type="ECO:0000256" key="3">
    <source>
        <dbReference type="ARBA" id="ARBA00022857"/>
    </source>
</evidence>
<dbReference type="NCBIfam" id="TIGR00196">
    <property type="entry name" value="yjeF_cterm"/>
    <property type="match status" value="1"/>
</dbReference>
<accession>A0ABU8SKP8</accession>
<comment type="catalytic activity">
    <reaction evidence="6">
        <text>(6S)-NADPHX + ADP = AMP + phosphate + NADPH + H(+)</text>
        <dbReference type="Rhea" id="RHEA:32235"/>
        <dbReference type="ChEBI" id="CHEBI:15378"/>
        <dbReference type="ChEBI" id="CHEBI:43474"/>
        <dbReference type="ChEBI" id="CHEBI:57783"/>
        <dbReference type="ChEBI" id="CHEBI:64076"/>
        <dbReference type="ChEBI" id="CHEBI:456215"/>
        <dbReference type="ChEBI" id="CHEBI:456216"/>
        <dbReference type="EC" id="4.2.1.136"/>
    </reaction>
</comment>
<evidence type="ECO:0000259" key="7">
    <source>
        <dbReference type="PROSITE" id="PS51383"/>
    </source>
</evidence>
<gene>
    <name evidence="6" type="primary">nnrD</name>
    <name evidence="8" type="ORF">R4146_04685</name>
</gene>
<feature type="binding site" evidence="6">
    <location>
        <position position="216"/>
    </location>
    <ligand>
        <name>AMP</name>
        <dbReference type="ChEBI" id="CHEBI:456215"/>
    </ligand>
</feature>
<dbReference type="InterPro" id="IPR029056">
    <property type="entry name" value="Ribokinase-like"/>
</dbReference>
<dbReference type="EC" id="4.2.1.136" evidence="6"/>
<keyword evidence="4 6" id="KW-0520">NAD</keyword>
<dbReference type="Gene3D" id="3.40.1190.20">
    <property type="match status" value="1"/>
</dbReference>